<keyword evidence="2" id="KW-0472">Membrane</keyword>
<keyword evidence="2" id="KW-0812">Transmembrane</keyword>
<feature type="transmembrane region" description="Helical" evidence="2">
    <location>
        <begin position="189"/>
        <end position="208"/>
    </location>
</feature>
<name>A0A183AJZ7_9TREM</name>
<evidence type="ECO:0000256" key="2">
    <source>
        <dbReference type="SAM" id="Phobius"/>
    </source>
</evidence>
<dbReference type="EMBL" id="UZAN01044390">
    <property type="protein sequence ID" value="VDP80674.1"/>
    <property type="molecule type" value="Genomic_DNA"/>
</dbReference>
<evidence type="ECO:0000313" key="4">
    <source>
        <dbReference type="Proteomes" id="UP000272942"/>
    </source>
</evidence>
<organism evidence="5">
    <name type="scientific">Echinostoma caproni</name>
    <dbReference type="NCBI Taxonomy" id="27848"/>
    <lineage>
        <taxon>Eukaryota</taxon>
        <taxon>Metazoa</taxon>
        <taxon>Spiralia</taxon>
        <taxon>Lophotrochozoa</taxon>
        <taxon>Platyhelminthes</taxon>
        <taxon>Trematoda</taxon>
        <taxon>Digenea</taxon>
        <taxon>Plagiorchiida</taxon>
        <taxon>Echinostomata</taxon>
        <taxon>Echinostomatoidea</taxon>
        <taxon>Echinostomatidae</taxon>
        <taxon>Echinostoma</taxon>
    </lineage>
</organism>
<evidence type="ECO:0000313" key="5">
    <source>
        <dbReference type="WBParaSite" id="ECPE_0000729801-mRNA-1"/>
    </source>
</evidence>
<dbReference type="OrthoDB" id="6598372at2759"/>
<gene>
    <name evidence="3" type="ORF">ECPE_LOCUS7282</name>
</gene>
<reference evidence="5" key="1">
    <citation type="submission" date="2016-06" db="UniProtKB">
        <authorList>
            <consortium name="WormBaseParasite"/>
        </authorList>
    </citation>
    <scope>IDENTIFICATION</scope>
</reference>
<sequence>MDRTAKLYTAASHRYNTDSFLFETSEHNINNQINVKPKAEGGRKKHPERHRGHREHHRDLVNAQHIVQTDSHSPNMVWDKNISNLKITDNTAQVESEQDLMEKERQHTIIRNMERTSLWLRPLSYFWGILNNLFCTYTLQCEFHGSLASALKDPTKMLRQNVVGLILGILVGFFSYMLFLLTFSHNPRLSTLLSAYVMLASVFGIAFSEDFRCVALLTLPYLAASRVRWLLMLYASSLSITGPGLNFLHNSGNFRNAIACILAQVSTNMMLLQKLTAAPFSLLRNQLQTLIDNLNKTLNRMRFSLNAINLSLFKVTNVMTQQSSWVRSLVDACGDKVALQNQCLSFFNNIYFNCIQTVSKFFCGFVRQFAADTCSGVLDFTHLCDKQAQLLEDYMNITSKDNLTQQMNGILDLLGRENLTLQGNFDQFDKLTIESDDTVVSILQKRMDTFVNTVEHGKFILSWILVIWTLLTMLQLVIQAARFRKSWVSKDTFDNVYITPAFLEQVSVR</sequence>
<protein>
    <submittedName>
        <fullName evidence="5">DC-STAMP domain-containing protein 2</fullName>
    </submittedName>
</protein>
<dbReference type="AlphaFoldDB" id="A0A183AJZ7"/>
<feature type="transmembrane region" description="Helical" evidence="2">
    <location>
        <begin position="162"/>
        <end position="183"/>
    </location>
</feature>
<proteinExistence type="predicted"/>
<dbReference type="PANTHER" id="PTHR21041">
    <property type="entry name" value="DENDRITIC CELL-SPECIFIC TRANSMEMBRANE PROTEIN"/>
    <property type="match status" value="1"/>
</dbReference>
<feature type="compositionally biased region" description="Basic residues" evidence="1">
    <location>
        <begin position="43"/>
        <end position="56"/>
    </location>
</feature>
<feature type="region of interest" description="Disordered" evidence="1">
    <location>
        <begin position="35"/>
        <end position="56"/>
    </location>
</feature>
<keyword evidence="2" id="KW-1133">Transmembrane helix</keyword>
<evidence type="ECO:0000256" key="1">
    <source>
        <dbReference type="SAM" id="MobiDB-lite"/>
    </source>
</evidence>
<dbReference type="InterPro" id="IPR051856">
    <property type="entry name" value="CSR-E3_Ligase_Protein"/>
</dbReference>
<accession>A0A183AJZ7</accession>
<keyword evidence="4" id="KW-1185">Reference proteome</keyword>
<dbReference type="WBParaSite" id="ECPE_0000729801-mRNA-1">
    <property type="protein sequence ID" value="ECPE_0000729801-mRNA-1"/>
    <property type="gene ID" value="ECPE_0000729801"/>
</dbReference>
<feature type="transmembrane region" description="Helical" evidence="2">
    <location>
        <begin position="229"/>
        <end position="248"/>
    </location>
</feature>
<feature type="transmembrane region" description="Helical" evidence="2">
    <location>
        <begin position="459"/>
        <end position="478"/>
    </location>
</feature>
<dbReference type="PANTHER" id="PTHR21041:SF9">
    <property type="entry name" value="DENDRITIC CELL-SPECIFIC TRANSMEMBRANE PROTEIN-LIKE DOMAIN-CONTAINING PROTEIN"/>
    <property type="match status" value="1"/>
</dbReference>
<reference evidence="3 4" key="2">
    <citation type="submission" date="2018-11" db="EMBL/GenBank/DDBJ databases">
        <authorList>
            <consortium name="Pathogen Informatics"/>
        </authorList>
    </citation>
    <scope>NUCLEOTIDE SEQUENCE [LARGE SCALE GENOMIC DNA]</scope>
    <source>
        <strain evidence="3 4">Egypt</strain>
    </source>
</reference>
<dbReference type="Pfam" id="PF26039">
    <property type="entry name" value="Dcst2"/>
    <property type="match status" value="1"/>
</dbReference>
<dbReference type="Proteomes" id="UP000272942">
    <property type="component" value="Unassembled WGS sequence"/>
</dbReference>
<evidence type="ECO:0000313" key="3">
    <source>
        <dbReference type="EMBL" id="VDP80674.1"/>
    </source>
</evidence>